<evidence type="ECO:0000313" key="1">
    <source>
        <dbReference type="EMBL" id="JAH64548.1"/>
    </source>
</evidence>
<reference evidence="1" key="1">
    <citation type="submission" date="2014-11" db="EMBL/GenBank/DDBJ databases">
        <authorList>
            <person name="Amaro Gonzalez C."/>
        </authorList>
    </citation>
    <scope>NUCLEOTIDE SEQUENCE</scope>
</reference>
<proteinExistence type="predicted"/>
<dbReference type="EMBL" id="GBXM01044029">
    <property type="protein sequence ID" value="JAH64548.1"/>
    <property type="molecule type" value="Transcribed_RNA"/>
</dbReference>
<organism evidence="1">
    <name type="scientific">Anguilla anguilla</name>
    <name type="common">European freshwater eel</name>
    <name type="synonym">Muraena anguilla</name>
    <dbReference type="NCBI Taxonomy" id="7936"/>
    <lineage>
        <taxon>Eukaryota</taxon>
        <taxon>Metazoa</taxon>
        <taxon>Chordata</taxon>
        <taxon>Craniata</taxon>
        <taxon>Vertebrata</taxon>
        <taxon>Euteleostomi</taxon>
        <taxon>Actinopterygii</taxon>
        <taxon>Neopterygii</taxon>
        <taxon>Teleostei</taxon>
        <taxon>Anguilliformes</taxon>
        <taxon>Anguillidae</taxon>
        <taxon>Anguilla</taxon>
    </lineage>
</organism>
<accession>A0A0E9UHS2</accession>
<sequence length="35" mass="3782">MFSKWSVPGNAPTARFRSASSSLVSSVQRSNILGR</sequence>
<reference evidence="1" key="2">
    <citation type="journal article" date="2015" name="Fish Shellfish Immunol.">
        <title>Early steps in the European eel (Anguilla anguilla)-Vibrio vulnificus interaction in the gills: Role of the RtxA13 toxin.</title>
        <authorList>
            <person name="Callol A."/>
            <person name="Pajuelo D."/>
            <person name="Ebbesson L."/>
            <person name="Teles M."/>
            <person name="MacKenzie S."/>
            <person name="Amaro C."/>
        </authorList>
    </citation>
    <scope>NUCLEOTIDE SEQUENCE</scope>
</reference>
<dbReference type="AlphaFoldDB" id="A0A0E9UHS2"/>
<name>A0A0E9UHS2_ANGAN</name>
<protein>
    <submittedName>
        <fullName evidence="1">Uncharacterized protein</fullName>
    </submittedName>
</protein>